<reference evidence="1" key="1">
    <citation type="submission" date="2021-06" db="EMBL/GenBank/DDBJ databases">
        <authorList>
            <person name="Kallberg Y."/>
            <person name="Tangrot J."/>
            <person name="Rosling A."/>
        </authorList>
    </citation>
    <scope>NUCLEOTIDE SEQUENCE</scope>
    <source>
        <strain evidence="1">MA461A</strain>
    </source>
</reference>
<proteinExistence type="predicted"/>
<dbReference type="Proteomes" id="UP000789920">
    <property type="component" value="Unassembled WGS sequence"/>
</dbReference>
<protein>
    <submittedName>
        <fullName evidence="1">24939_t:CDS:1</fullName>
    </submittedName>
</protein>
<feature type="non-terminal residue" evidence="1">
    <location>
        <position position="1"/>
    </location>
</feature>
<organism evidence="1 2">
    <name type="scientific">Racocetra persica</name>
    <dbReference type="NCBI Taxonomy" id="160502"/>
    <lineage>
        <taxon>Eukaryota</taxon>
        <taxon>Fungi</taxon>
        <taxon>Fungi incertae sedis</taxon>
        <taxon>Mucoromycota</taxon>
        <taxon>Glomeromycotina</taxon>
        <taxon>Glomeromycetes</taxon>
        <taxon>Diversisporales</taxon>
        <taxon>Gigasporaceae</taxon>
        <taxon>Racocetra</taxon>
    </lineage>
</organism>
<comment type="caution">
    <text evidence="1">The sequence shown here is derived from an EMBL/GenBank/DDBJ whole genome shotgun (WGS) entry which is preliminary data.</text>
</comment>
<gene>
    <name evidence="1" type="ORF">RPERSI_LOCUS32910</name>
</gene>
<sequence>CENINYNETSGLQSVASSTSAEITDTIEVEENQDNEMQSLASSFK</sequence>
<evidence type="ECO:0000313" key="2">
    <source>
        <dbReference type="Proteomes" id="UP000789920"/>
    </source>
</evidence>
<evidence type="ECO:0000313" key="1">
    <source>
        <dbReference type="EMBL" id="CAG8843757.1"/>
    </source>
</evidence>
<name>A0ACA9SMH8_9GLOM</name>
<keyword evidence="2" id="KW-1185">Reference proteome</keyword>
<feature type="non-terminal residue" evidence="1">
    <location>
        <position position="45"/>
    </location>
</feature>
<dbReference type="EMBL" id="CAJVQC010139698">
    <property type="protein sequence ID" value="CAG8843757.1"/>
    <property type="molecule type" value="Genomic_DNA"/>
</dbReference>
<accession>A0ACA9SMH8</accession>